<reference evidence="1" key="1">
    <citation type="submission" date="2021-06" db="EMBL/GenBank/DDBJ databases">
        <authorList>
            <person name="Kallberg Y."/>
            <person name="Tangrot J."/>
            <person name="Rosling A."/>
        </authorList>
    </citation>
    <scope>NUCLEOTIDE SEQUENCE</scope>
    <source>
        <strain evidence="1">MA461A</strain>
    </source>
</reference>
<evidence type="ECO:0000313" key="1">
    <source>
        <dbReference type="EMBL" id="CAG8734103.1"/>
    </source>
</evidence>
<sequence>MSKKIFNCKNCQQKYNKLKDWEVKKRVALENGSYHAEICCTSSYKHNQEECLSARKNKPSDSNENDKKNLEIQINAALKGLKAAKKFPKNHPSFNEYDRQLIEERLNKLKKEYIDIQQLEATTNRTPAQEQELQEKRQELSRLENQQQSGGGGSGGNPKKSTNY</sequence>
<dbReference type="EMBL" id="CAJVQC010026747">
    <property type="protein sequence ID" value="CAG8734103.1"/>
    <property type="molecule type" value="Genomic_DNA"/>
</dbReference>
<protein>
    <submittedName>
        <fullName evidence="1">2861_t:CDS:1</fullName>
    </submittedName>
</protein>
<proteinExistence type="predicted"/>
<accession>A0ACA9Q1R7</accession>
<name>A0ACA9Q1R7_9GLOM</name>
<evidence type="ECO:0000313" key="2">
    <source>
        <dbReference type="Proteomes" id="UP000789920"/>
    </source>
</evidence>
<organism evidence="1 2">
    <name type="scientific">Racocetra persica</name>
    <dbReference type="NCBI Taxonomy" id="160502"/>
    <lineage>
        <taxon>Eukaryota</taxon>
        <taxon>Fungi</taxon>
        <taxon>Fungi incertae sedis</taxon>
        <taxon>Mucoromycota</taxon>
        <taxon>Glomeromycotina</taxon>
        <taxon>Glomeromycetes</taxon>
        <taxon>Diversisporales</taxon>
        <taxon>Gigasporaceae</taxon>
        <taxon>Racocetra</taxon>
    </lineage>
</organism>
<keyword evidence="2" id="KW-1185">Reference proteome</keyword>
<gene>
    <name evidence="1" type="ORF">RPERSI_LOCUS12467</name>
</gene>
<dbReference type="Proteomes" id="UP000789920">
    <property type="component" value="Unassembled WGS sequence"/>
</dbReference>
<comment type="caution">
    <text evidence="1">The sequence shown here is derived from an EMBL/GenBank/DDBJ whole genome shotgun (WGS) entry which is preliminary data.</text>
</comment>